<evidence type="ECO:0000256" key="17">
    <source>
        <dbReference type="ARBA" id="ARBA00077415"/>
    </source>
</evidence>
<name>A0A1B6DHR8_9HEMI</name>
<dbReference type="Gene3D" id="3.30.40.10">
    <property type="entry name" value="Zinc/RING finger domain, C3HC4 (zinc finger)"/>
    <property type="match status" value="1"/>
</dbReference>
<keyword evidence="7" id="KW-0808">Transferase</keyword>
<dbReference type="InterPro" id="IPR032049">
    <property type="entry name" value="Msl2-CXC"/>
</dbReference>
<reference evidence="22" key="1">
    <citation type="submission" date="2015-12" db="EMBL/GenBank/DDBJ databases">
        <title>De novo transcriptome assembly of four potential Pierce s Disease insect vectors from Arizona vineyards.</title>
        <authorList>
            <person name="Tassone E.E."/>
        </authorList>
    </citation>
    <scope>NUCLEOTIDE SEQUENCE</scope>
</reference>
<evidence type="ECO:0000256" key="4">
    <source>
        <dbReference type="ARBA" id="ARBA00004906"/>
    </source>
</evidence>
<gene>
    <name evidence="22" type="ORF">g.19717</name>
</gene>
<evidence type="ECO:0000256" key="18">
    <source>
        <dbReference type="PROSITE-ProRule" id="PRU00175"/>
    </source>
</evidence>
<dbReference type="CDD" id="cd16522">
    <property type="entry name" value="RING-HC_MSL2"/>
    <property type="match status" value="1"/>
</dbReference>
<evidence type="ECO:0000256" key="8">
    <source>
        <dbReference type="ARBA" id="ARBA00022723"/>
    </source>
</evidence>
<evidence type="ECO:0000259" key="20">
    <source>
        <dbReference type="PROSITE" id="PS50089"/>
    </source>
</evidence>
<dbReference type="InterPro" id="IPR013083">
    <property type="entry name" value="Znf_RING/FYVE/PHD"/>
</dbReference>
<accession>A0A1B6DHR8</accession>
<comment type="subcellular location">
    <subcellularLocation>
        <location evidence="3">Chromosome</location>
    </subcellularLocation>
    <subcellularLocation>
        <location evidence="2">Nucleus</location>
    </subcellularLocation>
</comment>
<keyword evidence="14 19" id="KW-0539">Nucleus</keyword>
<keyword evidence="8" id="KW-0479">Metal-binding</keyword>
<evidence type="ECO:0000256" key="6">
    <source>
        <dbReference type="ARBA" id="ARBA00022454"/>
    </source>
</evidence>
<evidence type="ECO:0000256" key="15">
    <source>
        <dbReference type="ARBA" id="ARBA00061593"/>
    </source>
</evidence>
<dbReference type="EMBL" id="GEDC01012072">
    <property type="protein sequence ID" value="JAS25226.1"/>
    <property type="molecule type" value="Transcribed_RNA"/>
</dbReference>
<evidence type="ECO:0000256" key="11">
    <source>
        <dbReference type="ARBA" id="ARBA00022786"/>
    </source>
</evidence>
<evidence type="ECO:0000256" key="5">
    <source>
        <dbReference type="ARBA" id="ARBA00012483"/>
    </source>
</evidence>
<dbReference type="SUPFAM" id="SSF57850">
    <property type="entry name" value="RING/U-box"/>
    <property type="match status" value="1"/>
</dbReference>
<dbReference type="CDD" id="cd13122">
    <property type="entry name" value="MSL2_CXC"/>
    <property type="match status" value="1"/>
</dbReference>
<dbReference type="FunFam" id="3.30.40.10:FF:000174">
    <property type="entry name" value="E3 ubiquitin-protein ligase MSL2"/>
    <property type="match status" value="1"/>
</dbReference>
<evidence type="ECO:0000256" key="19">
    <source>
        <dbReference type="PROSITE-ProRule" id="PRU01396"/>
    </source>
</evidence>
<evidence type="ECO:0000256" key="16">
    <source>
        <dbReference type="ARBA" id="ARBA00069328"/>
    </source>
</evidence>
<sequence length="368" mass="41052">MNATSLYVSTCRLVLQSNGEDSTTWTDLYRLIPYLRQSLSCTVCGKLLIEPYTPTETNCQHHVCRSCKGGRKKLKPSCSWCKNYDKYIENVQLRVLLQCYKKLCQYMTSTVIFKNLVSNAPSNINCNLSTEGTPNLFNLIKEGLGFVDEFQPTCGLRKSAFSFFPNIITTSTSTQTIISSADLSHDFPTTDFANEVQTNKSQSLQNGISLYSVRHTGNKLTIKRKATEMEDDLQDELTDKKFDDTSQILTVDGNTSLKSPGRKSKFLSIASLPKNGCRCGTATLIPGKLTCGGQRCICYAESKPCVDCKCRGCRNPHTAAGQKVCPVASENQKDYILQETKTVRSYSTKFNGTLQVTFLDQKDFTNFP</sequence>
<dbReference type="GO" id="GO:0008270">
    <property type="term" value="F:zinc ion binding"/>
    <property type="evidence" value="ECO:0007669"/>
    <property type="project" value="UniProtKB-KW"/>
</dbReference>
<proteinExistence type="inferred from homology"/>
<dbReference type="GO" id="GO:0061630">
    <property type="term" value="F:ubiquitin protein ligase activity"/>
    <property type="evidence" value="ECO:0007669"/>
    <property type="project" value="UniProtKB-EC"/>
</dbReference>
<dbReference type="InterPro" id="IPR032043">
    <property type="entry name" value="Msl2_Znf-RING"/>
</dbReference>
<dbReference type="InterPro" id="IPR037922">
    <property type="entry name" value="MSL2"/>
</dbReference>
<dbReference type="EC" id="2.3.2.27" evidence="5"/>
<keyword evidence="13" id="KW-0156">Chromatin regulator</keyword>
<evidence type="ECO:0000256" key="13">
    <source>
        <dbReference type="ARBA" id="ARBA00022853"/>
    </source>
</evidence>
<evidence type="ECO:0000256" key="10">
    <source>
        <dbReference type="ARBA" id="ARBA00022771"/>
    </source>
</evidence>
<keyword evidence="11" id="KW-0833">Ubl conjugation pathway</keyword>
<dbReference type="GO" id="GO:0006325">
    <property type="term" value="P:chromatin organization"/>
    <property type="evidence" value="ECO:0007669"/>
    <property type="project" value="UniProtKB-KW"/>
</dbReference>
<evidence type="ECO:0000256" key="14">
    <source>
        <dbReference type="ARBA" id="ARBA00023242"/>
    </source>
</evidence>
<dbReference type="AlphaFoldDB" id="A0A1B6DHR8"/>
<comment type="catalytic activity">
    <reaction evidence="1">
        <text>S-ubiquitinyl-[E2 ubiquitin-conjugating enzyme]-L-cysteine + [acceptor protein]-L-lysine = [E2 ubiquitin-conjugating enzyme]-L-cysteine + N(6)-ubiquitinyl-[acceptor protein]-L-lysine.</text>
        <dbReference type="EC" id="2.3.2.27"/>
    </reaction>
</comment>
<evidence type="ECO:0000259" key="21">
    <source>
        <dbReference type="PROSITE" id="PS52051"/>
    </source>
</evidence>
<comment type="pathway">
    <text evidence="4">Protein modification; protein ubiquitination.</text>
</comment>
<keyword evidence="6 19" id="KW-0158">Chromosome</keyword>
<evidence type="ECO:0000256" key="12">
    <source>
        <dbReference type="ARBA" id="ARBA00022833"/>
    </source>
</evidence>
<evidence type="ECO:0000256" key="9">
    <source>
        <dbReference type="ARBA" id="ARBA00022763"/>
    </source>
</evidence>
<protein>
    <recommendedName>
        <fullName evidence="16">E3 ubiquitin-protein ligase MSL2</fullName>
        <ecNumber evidence="5">2.3.2.27</ecNumber>
    </recommendedName>
    <alternativeName>
        <fullName evidence="17">Male-specific lethal-2 homolog</fullName>
    </alternativeName>
</protein>
<dbReference type="SMART" id="SM01114">
    <property type="entry name" value="CXC"/>
    <property type="match status" value="1"/>
</dbReference>
<evidence type="ECO:0000256" key="3">
    <source>
        <dbReference type="ARBA" id="ARBA00004286"/>
    </source>
</evidence>
<dbReference type="GO" id="GO:0016567">
    <property type="term" value="P:protein ubiquitination"/>
    <property type="evidence" value="ECO:0007669"/>
    <property type="project" value="TreeGrafter"/>
</dbReference>
<feature type="domain" description="RING-type" evidence="20">
    <location>
        <begin position="41"/>
        <end position="82"/>
    </location>
</feature>
<dbReference type="PANTHER" id="PTHR16048">
    <property type="entry name" value="MSL2-RELATED"/>
    <property type="match status" value="1"/>
</dbReference>
<dbReference type="Pfam" id="PF16685">
    <property type="entry name" value="zf-RING_10"/>
    <property type="match status" value="1"/>
</dbReference>
<dbReference type="PROSITE" id="PS50089">
    <property type="entry name" value="ZF_RING_2"/>
    <property type="match status" value="1"/>
</dbReference>
<dbReference type="GO" id="GO:0005634">
    <property type="term" value="C:nucleus"/>
    <property type="evidence" value="ECO:0007669"/>
    <property type="project" value="UniProtKB-SubCell"/>
</dbReference>
<evidence type="ECO:0000313" key="22">
    <source>
        <dbReference type="EMBL" id="JAS25226.1"/>
    </source>
</evidence>
<dbReference type="PROSITE" id="PS52051">
    <property type="entry name" value="CXC_MSL2"/>
    <property type="match status" value="1"/>
</dbReference>
<evidence type="ECO:0000256" key="1">
    <source>
        <dbReference type="ARBA" id="ARBA00000900"/>
    </source>
</evidence>
<evidence type="ECO:0000256" key="7">
    <source>
        <dbReference type="ARBA" id="ARBA00022679"/>
    </source>
</evidence>
<dbReference type="InterPro" id="IPR033467">
    <property type="entry name" value="Tesmin/TSO1-like_CXC"/>
</dbReference>
<keyword evidence="10 18" id="KW-0863">Zinc-finger</keyword>
<comment type="similarity">
    <text evidence="15 19">Belongs to the MSL2 family.</text>
</comment>
<dbReference type="InterPro" id="IPR001841">
    <property type="entry name" value="Znf_RING"/>
</dbReference>
<dbReference type="PANTHER" id="PTHR16048:SF3">
    <property type="entry name" value="E3 UBIQUITIN-PROTEIN LIGASE MSL2"/>
    <property type="match status" value="1"/>
</dbReference>
<dbReference type="GO" id="GO:0072487">
    <property type="term" value="C:MSL complex"/>
    <property type="evidence" value="ECO:0007669"/>
    <property type="project" value="UniProtKB-UniRule"/>
</dbReference>
<dbReference type="GO" id="GO:0006974">
    <property type="term" value="P:DNA damage response"/>
    <property type="evidence" value="ECO:0007669"/>
    <property type="project" value="UniProtKB-KW"/>
</dbReference>
<keyword evidence="12" id="KW-0862">Zinc</keyword>
<evidence type="ECO:0000256" key="2">
    <source>
        <dbReference type="ARBA" id="ARBA00004123"/>
    </source>
</evidence>
<keyword evidence="9" id="KW-0227">DNA damage</keyword>
<feature type="domain" description="CXC MSL2-type" evidence="21">
    <location>
        <begin position="272"/>
        <end position="323"/>
    </location>
</feature>
<dbReference type="Pfam" id="PF16682">
    <property type="entry name" value="MSL2-CXC"/>
    <property type="match status" value="1"/>
</dbReference>
<organism evidence="22">
    <name type="scientific">Clastoptera arizonana</name>
    <name type="common">Arizona spittle bug</name>
    <dbReference type="NCBI Taxonomy" id="38151"/>
    <lineage>
        <taxon>Eukaryota</taxon>
        <taxon>Metazoa</taxon>
        <taxon>Ecdysozoa</taxon>
        <taxon>Arthropoda</taxon>
        <taxon>Hexapoda</taxon>
        <taxon>Insecta</taxon>
        <taxon>Pterygota</taxon>
        <taxon>Neoptera</taxon>
        <taxon>Paraneoptera</taxon>
        <taxon>Hemiptera</taxon>
        <taxon>Auchenorrhyncha</taxon>
        <taxon>Cercopoidea</taxon>
        <taxon>Clastopteridae</taxon>
        <taxon>Clastoptera</taxon>
    </lineage>
</organism>